<dbReference type="InterPro" id="IPR011059">
    <property type="entry name" value="Metal-dep_hydrolase_composite"/>
</dbReference>
<dbReference type="InterPro" id="IPR006680">
    <property type="entry name" value="Amidohydro-rel"/>
</dbReference>
<keyword evidence="7" id="KW-1185">Reference proteome</keyword>
<evidence type="ECO:0000313" key="6">
    <source>
        <dbReference type="EMBL" id="ORY17227.1"/>
    </source>
</evidence>
<keyword evidence="3" id="KW-0378">Hydrolase</keyword>
<dbReference type="PANTHER" id="PTHR11271:SF6">
    <property type="entry name" value="GUANINE DEAMINASE"/>
    <property type="match status" value="1"/>
</dbReference>
<dbReference type="EMBL" id="MCFA01000013">
    <property type="protein sequence ID" value="ORY17227.1"/>
    <property type="molecule type" value="Genomic_DNA"/>
</dbReference>
<evidence type="ECO:0000256" key="1">
    <source>
        <dbReference type="ARBA" id="ARBA00001947"/>
    </source>
</evidence>
<evidence type="ECO:0000256" key="4">
    <source>
        <dbReference type="ARBA" id="ARBA00022833"/>
    </source>
</evidence>
<evidence type="ECO:0000259" key="5">
    <source>
        <dbReference type="Pfam" id="PF01979"/>
    </source>
</evidence>
<sequence length="396" mass="44424">MVKTAEITLGSTVGVNSDGIIAFLDTDVNSSEEVCKNHSDYANASCTTLAPLQFLFPGLIDTHLHVPQWPNLAIGFLQRCLQSEKVYDEMVQEELEIDSMTVAYNSSIQVEATNVLADTCLKHGQRAVIGKLCILTGSTHGNWETSAEKSLQDTRTCIEHMRKIDPEEKLIMPCVQPRGALTRRQNWWEGWAIYRRRAHVCETEEDIVGALESNPGFENYTDMYKSYGMLHERSILAHSIHLTDHDIRMLKETNAVDHSHSIDCSAGYSTFMLDSTRQASNVSRHLAMHTGNDDYRLTFPELIYLATLGSASVLVLEEKIGNFEPGKCFDALVVDTVLEDCFNIAGWEHDDLALLKKWIFMGDDRSIRKVFVNGKLVTGKENLASTCIYVPEHACT</sequence>
<dbReference type="Gene3D" id="2.30.40.10">
    <property type="entry name" value="Urease, subunit C, domain 1"/>
    <property type="match status" value="2"/>
</dbReference>
<evidence type="ECO:0000313" key="7">
    <source>
        <dbReference type="Proteomes" id="UP000193144"/>
    </source>
</evidence>
<dbReference type="GO" id="GO:0046098">
    <property type="term" value="P:guanine metabolic process"/>
    <property type="evidence" value="ECO:0007669"/>
    <property type="project" value="TreeGrafter"/>
</dbReference>
<protein>
    <recommendedName>
        <fullName evidence="5">Amidohydrolase-related domain-containing protein</fullName>
    </recommendedName>
</protein>
<dbReference type="OrthoDB" id="194468at2759"/>
<dbReference type="GO" id="GO:0008892">
    <property type="term" value="F:guanine deaminase activity"/>
    <property type="evidence" value="ECO:0007669"/>
    <property type="project" value="TreeGrafter"/>
</dbReference>
<comment type="caution">
    <text evidence="6">The sequence shown here is derived from an EMBL/GenBank/DDBJ whole genome shotgun (WGS) entry which is preliminary data.</text>
</comment>
<dbReference type="PANTHER" id="PTHR11271">
    <property type="entry name" value="GUANINE DEAMINASE"/>
    <property type="match status" value="1"/>
</dbReference>
<dbReference type="Proteomes" id="UP000193144">
    <property type="component" value="Unassembled WGS sequence"/>
</dbReference>
<dbReference type="Gene3D" id="3.20.20.140">
    <property type="entry name" value="Metal-dependent hydrolases"/>
    <property type="match status" value="3"/>
</dbReference>
<proteinExistence type="predicted"/>
<dbReference type="GO" id="GO:0008270">
    <property type="term" value="F:zinc ion binding"/>
    <property type="evidence" value="ECO:0007669"/>
    <property type="project" value="TreeGrafter"/>
</dbReference>
<dbReference type="Pfam" id="PF01979">
    <property type="entry name" value="Amidohydro_1"/>
    <property type="match status" value="2"/>
</dbReference>
<dbReference type="InterPro" id="IPR032466">
    <property type="entry name" value="Metal_Hydrolase"/>
</dbReference>
<comment type="cofactor">
    <cofactor evidence="1">
        <name>Zn(2+)</name>
        <dbReference type="ChEBI" id="CHEBI:29105"/>
    </cofactor>
</comment>
<organism evidence="6 7">
    <name type="scientific">Clohesyomyces aquaticus</name>
    <dbReference type="NCBI Taxonomy" id="1231657"/>
    <lineage>
        <taxon>Eukaryota</taxon>
        <taxon>Fungi</taxon>
        <taxon>Dikarya</taxon>
        <taxon>Ascomycota</taxon>
        <taxon>Pezizomycotina</taxon>
        <taxon>Dothideomycetes</taxon>
        <taxon>Pleosporomycetidae</taxon>
        <taxon>Pleosporales</taxon>
        <taxon>Lindgomycetaceae</taxon>
        <taxon>Clohesyomyces</taxon>
    </lineage>
</organism>
<reference evidence="6 7" key="1">
    <citation type="submission" date="2016-07" db="EMBL/GenBank/DDBJ databases">
        <title>Pervasive Adenine N6-methylation of Active Genes in Fungi.</title>
        <authorList>
            <consortium name="DOE Joint Genome Institute"/>
            <person name="Mondo S.J."/>
            <person name="Dannebaum R.O."/>
            <person name="Kuo R.C."/>
            <person name="Labutti K."/>
            <person name="Haridas S."/>
            <person name="Kuo A."/>
            <person name="Salamov A."/>
            <person name="Ahrendt S.R."/>
            <person name="Lipzen A."/>
            <person name="Sullivan W."/>
            <person name="Andreopoulos W.B."/>
            <person name="Clum A."/>
            <person name="Lindquist E."/>
            <person name="Daum C."/>
            <person name="Ramamoorthy G.K."/>
            <person name="Gryganskyi A."/>
            <person name="Culley D."/>
            <person name="Magnuson J.K."/>
            <person name="James T.Y."/>
            <person name="O'Malley M.A."/>
            <person name="Stajich J.E."/>
            <person name="Spatafora J.W."/>
            <person name="Visel A."/>
            <person name="Grigoriev I.V."/>
        </authorList>
    </citation>
    <scope>NUCLEOTIDE SEQUENCE [LARGE SCALE GENOMIC DNA]</scope>
    <source>
        <strain evidence="6 7">CBS 115471</strain>
    </source>
</reference>
<name>A0A1Y2A4K5_9PLEO</name>
<gene>
    <name evidence="6" type="ORF">BCR34DRAFT_621948</name>
</gene>
<dbReference type="SUPFAM" id="SSF51556">
    <property type="entry name" value="Metallo-dependent hydrolases"/>
    <property type="match status" value="1"/>
</dbReference>
<evidence type="ECO:0000256" key="3">
    <source>
        <dbReference type="ARBA" id="ARBA00022801"/>
    </source>
</evidence>
<accession>A0A1Y2A4K5</accession>
<evidence type="ECO:0000256" key="2">
    <source>
        <dbReference type="ARBA" id="ARBA00022723"/>
    </source>
</evidence>
<feature type="domain" description="Amidohydrolase-related" evidence="5">
    <location>
        <begin position="263"/>
        <end position="377"/>
    </location>
</feature>
<keyword evidence="2" id="KW-0479">Metal-binding</keyword>
<dbReference type="GO" id="GO:0005829">
    <property type="term" value="C:cytosol"/>
    <property type="evidence" value="ECO:0007669"/>
    <property type="project" value="TreeGrafter"/>
</dbReference>
<feature type="domain" description="Amidohydrolase-related" evidence="5">
    <location>
        <begin position="54"/>
        <end position="253"/>
    </location>
</feature>
<dbReference type="AlphaFoldDB" id="A0A1Y2A4K5"/>
<dbReference type="InterPro" id="IPR051607">
    <property type="entry name" value="Metallo-dep_hydrolases"/>
</dbReference>
<dbReference type="STRING" id="1231657.A0A1Y2A4K5"/>
<keyword evidence="4" id="KW-0862">Zinc</keyword>